<proteinExistence type="evidence at protein level"/>
<reference evidence="2" key="4">
    <citation type="submission" date="2025-08" db="UniProtKB">
        <authorList>
            <consortium name="Ensembl"/>
        </authorList>
    </citation>
    <scope>IDENTIFICATION</scope>
</reference>
<gene>
    <name evidence="2" type="primary">IRF7</name>
</gene>
<dbReference type="InterPro" id="IPR036390">
    <property type="entry name" value="WH_DNA-bd_sf"/>
</dbReference>
<dbReference type="GO" id="GO:0000976">
    <property type="term" value="F:transcription cis-regulatory region binding"/>
    <property type="evidence" value="ECO:0007669"/>
    <property type="project" value="InterPro"/>
</dbReference>
<dbReference type="Gene3D" id="1.10.10.10">
    <property type="entry name" value="Winged helix-like DNA-binding domain superfamily/Winged helix DNA-binding domain"/>
    <property type="match status" value="1"/>
</dbReference>
<name>A0A3B3ITQ5_HUMAN</name>
<dbReference type="AlphaFoldDB" id="A0A3B3ITQ5"/>
<dbReference type="SMR" id="A0A3B3ITQ5"/>
<dbReference type="Proteomes" id="UP000005640">
    <property type="component" value="Chromosome 11"/>
</dbReference>
<dbReference type="InterPro" id="IPR036388">
    <property type="entry name" value="WH-like_DNA-bd_sf"/>
</dbReference>
<sequence>PRVLFGEWLLGEISSGCYEGLQWLDEARTCFRVPWKHFARKDLSEADARIFKVAA</sequence>
<keyword evidence="3" id="KW-1185">Reference proteome</keyword>
<dbReference type="PANTHER" id="PTHR11949">
    <property type="entry name" value="INTERFERON REGULATORY FACTOR"/>
    <property type="match status" value="1"/>
</dbReference>
<dbReference type="EMBL" id="AP006284">
    <property type="status" value="NOT_ANNOTATED_CDS"/>
    <property type="molecule type" value="Genomic_DNA"/>
</dbReference>
<keyword evidence="4 5" id="KW-1267">Proteomics identification</keyword>
<dbReference type="OrthoDB" id="9836034at2759"/>
<reference evidence="2 3" key="3">
    <citation type="journal article" date="2006" name="Nature">
        <title>Human chromosome 11 DNA sequence and analysis including novel gene identification.</title>
        <authorList>
            <person name="Taylor T.D."/>
            <person name="Noguchi H."/>
            <person name="Totoki Y."/>
            <person name="Toyoda A."/>
            <person name="Kuroki Y."/>
            <person name="Dewar K."/>
            <person name="Lloyd C."/>
            <person name="Itoh T."/>
            <person name="Takeda T."/>
            <person name="Kim D.W."/>
            <person name="She X."/>
            <person name="Barlow K.F."/>
            <person name="Bloom T."/>
            <person name="Bruford E."/>
            <person name="Chang J.L."/>
            <person name="Cuomo C.A."/>
            <person name="Eichler E."/>
            <person name="FitzGerald M.G."/>
            <person name="Jaffe D.B."/>
            <person name="LaButti K."/>
            <person name="Nicol R."/>
            <person name="Park H.S."/>
            <person name="Seaman C."/>
            <person name="Sougnez C."/>
            <person name="Yang X."/>
            <person name="Zimmer A.R."/>
            <person name="Zody M.C."/>
            <person name="Birren B.W."/>
            <person name="Nusbaum C."/>
            <person name="Fujiyama A."/>
            <person name="Hattori M."/>
            <person name="Rogers J."/>
            <person name="Lander E.S."/>
            <person name="Sakaki Y."/>
        </authorList>
    </citation>
    <scope>NUCLEOTIDE SEQUENCE [LARGE SCALE GENOMIC DNA]</scope>
</reference>
<dbReference type="Bgee" id="ENSG00000185507">
    <property type="expression patterns" value="Expressed in granulocyte and 94 other cell types or tissues"/>
</dbReference>
<accession>A0A3B3ITQ5</accession>
<evidence type="ECO:0000259" key="1">
    <source>
        <dbReference type="PROSITE" id="PS51507"/>
    </source>
</evidence>
<dbReference type="PANTHER" id="PTHR11949:SF2">
    <property type="entry name" value="INTERFERON REGULATORY FACTOR 7"/>
    <property type="match status" value="1"/>
</dbReference>
<protein>
    <submittedName>
        <fullName evidence="2">Interferon regulatory factor 7</fullName>
    </submittedName>
</protein>
<dbReference type="ChiTaRS" id="IRF7">
    <property type="organism name" value="human"/>
</dbReference>
<reference evidence="2 3" key="1">
    <citation type="journal article" date="2001" name="Nature">
        <title>Initial sequencing and analysis of the human genome.</title>
        <authorList>
            <consortium name="International Human Genome Sequencing Consortium"/>
            <person name="Lander E.S."/>
            <person name="Linton L.M."/>
            <person name="Birren B."/>
            <person name="Nusbaum C."/>
            <person name="Zody M.C."/>
            <person name="Baldwin J."/>
            <person name="Devon K."/>
            <person name="Dewar K."/>
            <person name="Doyle M."/>
            <person name="FitzHugh W."/>
            <person name="Funke R."/>
            <person name="Gage D."/>
            <person name="Harris K."/>
            <person name="Heaford A."/>
            <person name="Howland J."/>
            <person name="Kann L."/>
            <person name="Lehoczky J."/>
            <person name="LeVine R."/>
            <person name="McEwan P."/>
            <person name="McKernan K."/>
            <person name="Meldrim J."/>
            <person name="Mesirov J.P."/>
            <person name="Miranda C."/>
            <person name="Morris W."/>
            <person name="Naylor J."/>
            <person name="Raymond C."/>
            <person name="Rosetti M."/>
            <person name="Santos R."/>
            <person name="Sheridan A."/>
            <person name="Sougnez C."/>
            <person name="Stange-Thomann N."/>
            <person name="Stojanovic N."/>
            <person name="Subramanian A."/>
            <person name="Wyman D."/>
            <person name="Rogers J."/>
            <person name="Sulston J."/>
            <person name="Ainscough R."/>
            <person name="Beck S."/>
            <person name="Bentley D."/>
            <person name="Burton J."/>
            <person name="Clee C."/>
            <person name="Carter N."/>
            <person name="Coulson A."/>
            <person name="Deadman R."/>
            <person name="Deloukas P."/>
            <person name="Dunham A."/>
            <person name="Dunham I."/>
            <person name="Durbin R."/>
            <person name="French L."/>
            <person name="Grafham D."/>
            <person name="Gregory S."/>
            <person name="Hubbard T."/>
            <person name="Humphray S."/>
            <person name="Hunt A."/>
            <person name="Jones M."/>
            <person name="Lloyd C."/>
            <person name="McMurray A."/>
            <person name="Matthews L."/>
            <person name="Mercer S."/>
            <person name="Milne S."/>
            <person name="Mullikin J.C."/>
            <person name="Mungall A."/>
            <person name="Plumb R."/>
            <person name="Ross M."/>
            <person name="Shownkeen R."/>
            <person name="Sims S."/>
            <person name="Waterston R.H."/>
            <person name="Wilson R.K."/>
            <person name="Hillier L.W."/>
            <person name="McPherson J.D."/>
            <person name="Marra M.A."/>
            <person name="Mardis E.R."/>
            <person name="Fulton L.A."/>
            <person name="Chinwalla A.T."/>
            <person name="Pepin K.H."/>
            <person name="Gish W.R."/>
            <person name="Chissoe S.L."/>
            <person name="Wendl M.C."/>
            <person name="Delehaunty K.D."/>
            <person name="Miner T.L."/>
            <person name="Delehaunty A."/>
            <person name="Kramer J.B."/>
            <person name="Cook L.L."/>
            <person name="Fulton R.S."/>
            <person name="Johnson D.L."/>
            <person name="Minx P.J."/>
            <person name="Clifton S.W."/>
            <person name="Hawkins T."/>
            <person name="Branscomb E."/>
            <person name="Predki P."/>
            <person name="Richardson P."/>
            <person name="Wenning S."/>
            <person name="Slezak T."/>
            <person name="Doggett N."/>
            <person name="Cheng J.F."/>
            <person name="Olsen A."/>
            <person name="Lucas S."/>
            <person name="Elkin C."/>
            <person name="Uberbacher E."/>
            <person name="Frazier M."/>
            <person name="Gibbs R.A."/>
            <person name="Muzny D.M."/>
            <person name="Scherer S.E."/>
            <person name="Bouck J.B."/>
            <person name="Sodergren E.J."/>
            <person name="Worley K.C."/>
            <person name="Rives C.M."/>
            <person name="Gorrell J.H."/>
            <person name="Metzker M.L."/>
            <person name="Naylor S.L."/>
            <person name="Kucherlapati R.S."/>
            <person name="Nelson D.L."/>
            <person name="Weinstock G.M."/>
            <person name="Sakaki Y."/>
            <person name="Fujiyama A."/>
            <person name="Hattori M."/>
            <person name="Yada T."/>
            <person name="Toyoda A."/>
            <person name="Itoh T."/>
            <person name="Kawagoe C."/>
            <person name="Watanabe H."/>
            <person name="Totoki Y."/>
            <person name="Taylor T."/>
            <person name="Weissenbach J."/>
            <person name="Heilig R."/>
            <person name="Saurin W."/>
            <person name="Artiguenave F."/>
            <person name="Brottier P."/>
            <person name="Bruls T."/>
            <person name="Pelletier E."/>
            <person name="Robert C."/>
            <person name="Wincker P."/>
            <person name="Smith D.R."/>
            <person name="Doucette-Stamm L."/>
            <person name="Rubenfield M."/>
            <person name="Weinstock K."/>
            <person name="Lee H.M."/>
            <person name="Dubois J."/>
            <person name="Rosenthal A."/>
            <person name="Platzer M."/>
            <person name="Nyakatura G."/>
            <person name="Taudien S."/>
            <person name="Rump A."/>
            <person name="Yang H."/>
            <person name="Yu J."/>
            <person name="Wang J."/>
            <person name="Huang G."/>
            <person name="Gu J."/>
            <person name="Hood L."/>
            <person name="Rowen L."/>
            <person name="Madan A."/>
            <person name="Qin S."/>
            <person name="Davis R.W."/>
            <person name="Federspiel N.A."/>
            <person name="Abola A.P."/>
            <person name="Proctor M.J."/>
            <person name="Myers R.M."/>
            <person name="Schmutz J."/>
            <person name="Dickson M."/>
            <person name="Grimwood J."/>
            <person name="Cox D.R."/>
            <person name="Olson M.V."/>
            <person name="Kaul R."/>
            <person name="Raymond C."/>
            <person name="Shimizu N."/>
            <person name="Kawasaki K."/>
            <person name="Minoshima S."/>
            <person name="Evans G.A."/>
            <person name="Athanasiou M."/>
            <person name="Schultz R."/>
            <person name="Roe B.A."/>
            <person name="Chen F."/>
            <person name="Pan H."/>
            <person name="Ramser J."/>
            <person name="Lehrach H."/>
            <person name="Reinhardt R."/>
            <person name="McCombie W.R."/>
            <person name="de la Bastide M."/>
            <person name="Dedhia N."/>
            <person name="Blocker H."/>
            <person name="Hornischer K."/>
            <person name="Nordsiek G."/>
            <person name="Agarwala R."/>
            <person name="Aravind L."/>
            <person name="Bailey J.A."/>
            <person name="Bateman A."/>
            <person name="Batzoglou S."/>
            <person name="Birney E."/>
            <person name="Bork P."/>
            <person name="Brown D.G."/>
            <person name="Burge C.B."/>
            <person name="Cerutti L."/>
            <person name="Chen H.C."/>
            <person name="Church D."/>
            <person name="Clamp M."/>
            <person name="Copley R.R."/>
            <person name="Doerks T."/>
            <person name="Eddy S.R."/>
            <person name="Eichler E.E."/>
            <person name="Furey T.S."/>
            <person name="Galagan J."/>
            <person name="Gilbert J.G."/>
            <person name="Harmon C."/>
            <person name="Hayashizaki Y."/>
            <person name="Haussler D."/>
            <person name="Hermjakob H."/>
            <person name="Hokamp K."/>
            <person name="Jang W."/>
            <person name="Johnson L.S."/>
            <person name="Jones T.A."/>
            <person name="Kasif S."/>
            <person name="Kaspryzk A."/>
            <person name="Kennedy S."/>
            <person name="Kent W.J."/>
            <person name="Kitts P."/>
            <person name="Koonin E.V."/>
            <person name="Korf I."/>
            <person name="Kulp D."/>
            <person name="Lancet D."/>
            <person name="Lowe T.M."/>
            <person name="McLysaght A."/>
            <person name="Mikkelsen T."/>
            <person name="Moran J.V."/>
            <person name="Mulder N."/>
            <person name="Pollara V.J."/>
            <person name="Ponting C.P."/>
            <person name="Schuler G."/>
            <person name="Schultz J."/>
            <person name="Slater G."/>
            <person name="Smit A.F."/>
            <person name="Stupka E."/>
            <person name="Szustakowski J."/>
            <person name="Thierry-Mieg D."/>
            <person name="Thierry-Mieg J."/>
            <person name="Wagner L."/>
            <person name="Wallis J."/>
            <person name="Wheeler R."/>
            <person name="Williams A."/>
            <person name="Wolf Y.I."/>
            <person name="Wolfe K.H."/>
            <person name="Yang S.P."/>
            <person name="Yeh R.F."/>
            <person name="Collins F."/>
            <person name="Guyer M.S."/>
            <person name="Peterson J."/>
            <person name="Felsenfeld A."/>
            <person name="Wetterstrand K.A."/>
            <person name="Patrinos A."/>
            <person name="Morgan M.J."/>
            <person name="de Jong P."/>
            <person name="Catanese J.J."/>
            <person name="Osoegawa K."/>
            <person name="Shizuya H."/>
            <person name="Choi S."/>
            <person name="Chen Y.J."/>
        </authorList>
    </citation>
    <scope>NUCLEOTIDE SEQUENCE [LARGE SCALE GENOMIC DNA]</scope>
</reference>
<dbReference type="Ensembl" id="ENST00000528413.6">
    <property type="protein sequence ID" value="ENSP00000497888.1"/>
    <property type="gene ID" value="ENSG00000185507.21"/>
</dbReference>
<reference evidence="2 3" key="2">
    <citation type="journal article" date="2004" name="Nature">
        <title>Finishing the euchromatic sequence of the human genome.</title>
        <authorList>
            <consortium name="International Human Genome Sequencing Consortium"/>
        </authorList>
    </citation>
    <scope>NUCLEOTIDE SEQUENCE [LARGE SCALE GENOMIC DNA]</scope>
</reference>
<feature type="non-terminal residue" evidence="2">
    <location>
        <position position="1"/>
    </location>
</feature>
<organism evidence="2 3">
    <name type="scientific">Homo sapiens</name>
    <name type="common">Human</name>
    <dbReference type="NCBI Taxonomy" id="9606"/>
    <lineage>
        <taxon>Eukaryota</taxon>
        <taxon>Metazoa</taxon>
        <taxon>Chordata</taxon>
        <taxon>Craniata</taxon>
        <taxon>Vertebrata</taxon>
        <taxon>Euteleostomi</taxon>
        <taxon>Mammalia</taxon>
        <taxon>Eutheria</taxon>
        <taxon>Euarchontoglires</taxon>
        <taxon>Primates</taxon>
        <taxon>Haplorrhini</taxon>
        <taxon>Catarrhini</taxon>
        <taxon>Hominidae</taxon>
        <taxon>Homo</taxon>
    </lineage>
</organism>
<dbReference type="PRINTS" id="PR00267">
    <property type="entry name" value="INTFRNREGFCT"/>
</dbReference>
<dbReference type="SUPFAM" id="SSF46785">
    <property type="entry name" value="Winged helix' DNA-binding domain"/>
    <property type="match status" value="1"/>
</dbReference>
<reference evidence="2" key="5">
    <citation type="submission" date="2025-09" db="UniProtKB">
        <authorList>
            <consortium name="Ensembl"/>
        </authorList>
    </citation>
    <scope>IDENTIFICATION</scope>
</reference>
<dbReference type="HGNC" id="HGNC:6122">
    <property type="gene designation" value="IRF7"/>
</dbReference>
<dbReference type="InterPro" id="IPR001346">
    <property type="entry name" value="Interferon_reg_fact_DNA-bd_dom"/>
</dbReference>
<dbReference type="ExpressionAtlas" id="A0A3B3ITQ5">
    <property type="expression patterns" value="baseline and differential"/>
</dbReference>
<dbReference type="PROSITE" id="PS51507">
    <property type="entry name" value="IRF_2"/>
    <property type="match status" value="1"/>
</dbReference>
<evidence type="ECO:0000313" key="3">
    <source>
        <dbReference type="Proteomes" id="UP000005640"/>
    </source>
</evidence>
<evidence type="ECO:0007829" key="4">
    <source>
        <dbReference type="PeptideAtlas" id="A0A3B3ITQ5"/>
    </source>
</evidence>
<feature type="domain" description="IRF tryptophan pentad repeat" evidence="1">
    <location>
        <begin position="2"/>
        <end position="55"/>
    </location>
</feature>
<dbReference type="GeneTree" id="ENSGT00940000160931"/>
<dbReference type="GO" id="GO:0045893">
    <property type="term" value="P:positive regulation of DNA-templated transcription"/>
    <property type="evidence" value="ECO:0007669"/>
    <property type="project" value="UniProtKB-ARBA"/>
</dbReference>
<evidence type="ECO:0007829" key="5">
    <source>
        <dbReference type="ProteomicsDB" id="A0A3B3ITQ5"/>
    </source>
</evidence>
<dbReference type="VEuPathDB" id="HostDB:ENSG00000185507"/>
<dbReference type="Pfam" id="PF00605">
    <property type="entry name" value="IRF"/>
    <property type="match status" value="1"/>
</dbReference>
<dbReference type="MassIVE" id="A0A3B3ITQ5"/>
<evidence type="ECO:0000313" key="2">
    <source>
        <dbReference type="Ensembl" id="ENSP00000497888.1"/>
    </source>
</evidence>
<dbReference type="OpenTargets" id="ENSG00000185507"/>
<dbReference type="SMART" id="SM00348">
    <property type="entry name" value="IRF"/>
    <property type="match status" value="1"/>
</dbReference>
<dbReference type="Ensembl" id="ENST00000528413.6">
    <property type="protein sequence ID" value="ENSP00000497888.1"/>
    <property type="gene ID" value="ENSG00000185507.22"/>
</dbReference>